<dbReference type="GO" id="GO:0035099">
    <property type="term" value="P:hemocyte migration"/>
    <property type="evidence" value="ECO:0007669"/>
    <property type="project" value="UniProtKB-ARBA"/>
</dbReference>
<dbReference type="GO" id="GO:0007264">
    <property type="term" value="P:small GTPase-mediated signal transduction"/>
    <property type="evidence" value="ECO:0007669"/>
    <property type="project" value="InterPro"/>
</dbReference>
<proteinExistence type="inferred from homology"/>
<dbReference type="SMART" id="SM00173">
    <property type="entry name" value="RAS"/>
    <property type="match status" value="1"/>
</dbReference>
<evidence type="ECO:0000313" key="10">
    <source>
        <dbReference type="EMBL" id="VEN49999.1"/>
    </source>
</evidence>
<dbReference type="PROSITE" id="PS51419">
    <property type="entry name" value="RAB"/>
    <property type="match status" value="1"/>
</dbReference>
<dbReference type="InterPro" id="IPR027417">
    <property type="entry name" value="P-loop_NTPase"/>
</dbReference>
<dbReference type="GO" id="GO:0005886">
    <property type="term" value="C:plasma membrane"/>
    <property type="evidence" value="ECO:0007669"/>
    <property type="project" value="UniProtKB-SubCell"/>
</dbReference>
<organism evidence="10 11">
    <name type="scientific">Callosobruchus maculatus</name>
    <name type="common">Southern cowpea weevil</name>
    <name type="synonym">Pulse bruchid</name>
    <dbReference type="NCBI Taxonomy" id="64391"/>
    <lineage>
        <taxon>Eukaryota</taxon>
        <taxon>Metazoa</taxon>
        <taxon>Ecdysozoa</taxon>
        <taxon>Arthropoda</taxon>
        <taxon>Hexapoda</taxon>
        <taxon>Insecta</taxon>
        <taxon>Pterygota</taxon>
        <taxon>Neoptera</taxon>
        <taxon>Endopterygota</taxon>
        <taxon>Coleoptera</taxon>
        <taxon>Polyphaga</taxon>
        <taxon>Cucujiformia</taxon>
        <taxon>Chrysomeloidea</taxon>
        <taxon>Chrysomelidae</taxon>
        <taxon>Bruchinae</taxon>
        <taxon>Bruchini</taxon>
        <taxon>Callosobruchus</taxon>
    </lineage>
</organism>
<keyword evidence="3" id="KW-1003">Cell membrane</keyword>
<dbReference type="InterPro" id="IPR005225">
    <property type="entry name" value="Small_GTP-bd"/>
</dbReference>
<gene>
    <name evidence="10" type="ORF">CALMAC_LOCUS10913</name>
</gene>
<dbReference type="Pfam" id="PF00071">
    <property type="entry name" value="Ras"/>
    <property type="match status" value="1"/>
</dbReference>
<evidence type="ECO:0000256" key="9">
    <source>
        <dbReference type="ARBA" id="ARBA00023289"/>
    </source>
</evidence>
<dbReference type="GO" id="GO:0035006">
    <property type="term" value="P:melanization defense response"/>
    <property type="evidence" value="ECO:0007669"/>
    <property type="project" value="UniProtKB-ARBA"/>
</dbReference>
<dbReference type="OrthoDB" id="8830751at2759"/>
<evidence type="ECO:0000256" key="8">
    <source>
        <dbReference type="ARBA" id="ARBA00023288"/>
    </source>
</evidence>
<evidence type="ECO:0000256" key="4">
    <source>
        <dbReference type="ARBA" id="ARBA00022481"/>
    </source>
</evidence>
<evidence type="ECO:0000256" key="3">
    <source>
        <dbReference type="ARBA" id="ARBA00022475"/>
    </source>
</evidence>
<keyword evidence="6" id="KW-0342">GTP-binding</keyword>
<keyword evidence="7" id="KW-0472">Membrane</keyword>
<dbReference type="FunFam" id="3.40.50.300:FF:000983">
    <property type="entry name" value="Rho family GTPase"/>
    <property type="match status" value="1"/>
</dbReference>
<dbReference type="Gene3D" id="3.40.50.300">
    <property type="entry name" value="P-loop containing nucleotide triphosphate hydrolases"/>
    <property type="match status" value="1"/>
</dbReference>
<evidence type="ECO:0000256" key="6">
    <source>
        <dbReference type="ARBA" id="ARBA00023134"/>
    </source>
</evidence>
<keyword evidence="8" id="KW-0449">Lipoprotein</keyword>
<accession>A0A653CQP2</accession>
<dbReference type="NCBIfam" id="TIGR00231">
    <property type="entry name" value="small_GTP"/>
    <property type="match status" value="1"/>
</dbReference>
<sequence>MAAAPKKTIRITVVGDGATGKTCLLIAYKDKKFDDRYVPTVFDVYSMTIPINGQEYTIVLSDTAGQEEFDKLRRFAYKDVDCFILTYSVAERASYENVSTKWIPELRRFAPKAKIILAGTKKDLKGDVRDHITTQEGEDLAQFIGANGFIENSSKSMSFVDATFQMAITAVISNKNYLKANRQTRDCCTCV</sequence>
<name>A0A653CQP2_CALMS</name>
<evidence type="ECO:0000313" key="11">
    <source>
        <dbReference type="Proteomes" id="UP000410492"/>
    </source>
</evidence>
<dbReference type="PRINTS" id="PR00449">
    <property type="entry name" value="RASTRNSFRMNG"/>
</dbReference>
<comment type="subcellular location">
    <subcellularLocation>
        <location evidence="1">Cell membrane</location>
        <topology evidence="1">Lipid-anchor</topology>
        <orientation evidence="1">Cytoplasmic side</orientation>
    </subcellularLocation>
</comment>
<keyword evidence="5" id="KW-0547">Nucleotide-binding</keyword>
<dbReference type="SMART" id="SM00174">
    <property type="entry name" value="RHO"/>
    <property type="match status" value="1"/>
</dbReference>
<keyword evidence="11" id="KW-1185">Reference proteome</keyword>
<dbReference type="SUPFAM" id="SSF52540">
    <property type="entry name" value="P-loop containing nucleoside triphosphate hydrolases"/>
    <property type="match status" value="1"/>
</dbReference>
<dbReference type="PROSITE" id="PS51421">
    <property type="entry name" value="RAS"/>
    <property type="match status" value="1"/>
</dbReference>
<keyword evidence="4" id="KW-0488">Methylation</keyword>
<dbReference type="InterPro" id="IPR003578">
    <property type="entry name" value="Small_GTPase_Rho"/>
</dbReference>
<dbReference type="CDD" id="cd00157">
    <property type="entry name" value="Rho"/>
    <property type="match status" value="1"/>
</dbReference>
<dbReference type="PANTHER" id="PTHR24072">
    <property type="entry name" value="RHO FAMILY GTPASE"/>
    <property type="match status" value="1"/>
</dbReference>
<dbReference type="GO" id="GO:0003006">
    <property type="term" value="P:developmental process involved in reproduction"/>
    <property type="evidence" value="ECO:0007669"/>
    <property type="project" value="UniProtKB-ARBA"/>
</dbReference>
<reference evidence="10 11" key="1">
    <citation type="submission" date="2019-01" db="EMBL/GenBank/DDBJ databases">
        <authorList>
            <person name="Sayadi A."/>
        </authorList>
    </citation>
    <scope>NUCLEOTIDE SEQUENCE [LARGE SCALE GENOMIC DNA]</scope>
</reference>
<evidence type="ECO:0000256" key="7">
    <source>
        <dbReference type="ARBA" id="ARBA00023136"/>
    </source>
</evidence>
<dbReference type="SMART" id="SM00175">
    <property type="entry name" value="RAB"/>
    <property type="match status" value="1"/>
</dbReference>
<evidence type="ECO:0000256" key="1">
    <source>
        <dbReference type="ARBA" id="ARBA00004342"/>
    </source>
</evidence>
<keyword evidence="9" id="KW-0636">Prenylation</keyword>
<dbReference type="Proteomes" id="UP000410492">
    <property type="component" value="Unassembled WGS sequence"/>
</dbReference>
<dbReference type="InterPro" id="IPR001806">
    <property type="entry name" value="Small_GTPase"/>
</dbReference>
<dbReference type="EMBL" id="CAACVG010008481">
    <property type="protein sequence ID" value="VEN49999.1"/>
    <property type="molecule type" value="Genomic_DNA"/>
</dbReference>
<dbReference type="AlphaFoldDB" id="A0A653CQP2"/>
<protein>
    <submittedName>
        <fullName evidence="10">Uncharacterized protein</fullName>
    </submittedName>
</protein>
<dbReference type="SMART" id="SM00176">
    <property type="entry name" value="RAN"/>
    <property type="match status" value="1"/>
</dbReference>
<evidence type="ECO:0000256" key="2">
    <source>
        <dbReference type="ARBA" id="ARBA00010142"/>
    </source>
</evidence>
<dbReference type="GO" id="GO:0001667">
    <property type="term" value="P:ameboidal-type cell migration"/>
    <property type="evidence" value="ECO:0007669"/>
    <property type="project" value="UniProtKB-ARBA"/>
</dbReference>
<comment type="similarity">
    <text evidence="2">Belongs to the small GTPase superfamily. Rho family.</text>
</comment>
<evidence type="ECO:0000256" key="5">
    <source>
        <dbReference type="ARBA" id="ARBA00022741"/>
    </source>
</evidence>
<dbReference type="GO" id="GO:0005525">
    <property type="term" value="F:GTP binding"/>
    <property type="evidence" value="ECO:0007669"/>
    <property type="project" value="UniProtKB-KW"/>
</dbReference>
<dbReference type="GO" id="GO:0003924">
    <property type="term" value="F:GTPase activity"/>
    <property type="evidence" value="ECO:0007669"/>
    <property type="project" value="InterPro"/>
</dbReference>
<dbReference type="PROSITE" id="PS51420">
    <property type="entry name" value="RHO"/>
    <property type="match status" value="1"/>
</dbReference>
<dbReference type="GO" id="GO:0022412">
    <property type="term" value="P:cellular process involved in reproduction in multicellular organism"/>
    <property type="evidence" value="ECO:0007669"/>
    <property type="project" value="UniProtKB-ARBA"/>
</dbReference>